<sequence length="105" mass="11955">MEQVIIKAVDLPYIVHNTSNGPIKFGPIFAKDFLAKVLDLQQQIQKIEANGTFLHNICYAPLKDDNTLVEASDCVIQSIWGYFQDDISRLDDNDVDNGFNLYWCT</sequence>
<organism evidence="2 3">
    <name type="scientific">Drosophila navojoa</name>
    <name type="common">Fruit fly</name>
    <dbReference type="NCBI Taxonomy" id="7232"/>
    <lineage>
        <taxon>Eukaryota</taxon>
        <taxon>Metazoa</taxon>
        <taxon>Ecdysozoa</taxon>
        <taxon>Arthropoda</taxon>
        <taxon>Hexapoda</taxon>
        <taxon>Insecta</taxon>
        <taxon>Pterygota</taxon>
        <taxon>Neoptera</taxon>
        <taxon>Endopterygota</taxon>
        <taxon>Diptera</taxon>
        <taxon>Brachycera</taxon>
        <taxon>Muscomorpha</taxon>
        <taxon>Ephydroidea</taxon>
        <taxon>Drosophilidae</taxon>
        <taxon>Drosophila</taxon>
    </lineage>
</organism>
<evidence type="ECO:0000313" key="3">
    <source>
        <dbReference type="Proteomes" id="UP000295192"/>
    </source>
</evidence>
<reference evidence="2 3" key="1">
    <citation type="journal article" date="2019" name="J. Hered.">
        <title>An Improved Genome Assembly for Drosophila navojoa, the Basal Species in the mojavensis Cluster.</title>
        <authorList>
            <person name="Vanderlinde T."/>
            <person name="Dupim E.G."/>
            <person name="Nazario-Yepiz N.O."/>
            <person name="Carvalho A.B."/>
        </authorList>
    </citation>
    <scope>NUCLEOTIDE SEQUENCE [LARGE SCALE GENOMIC DNA]</scope>
    <source>
        <strain evidence="2">Navoj_Jal97</strain>
        <tissue evidence="2">Whole organism</tissue>
    </source>
</reference>
<name>A0A484AT46_DRONA</name>
<dbReference type="OrthoDB" id="6510177at2759"/>
<dbReference type="GO" id="GO:0015918">
    <property type="term" value="P:sterol transport"/>
    <property type="evidence" value="ECO:0007669"/>
    <property type="project" value="TreeGrafter"/>
</dbReference>
<feature type="domain" description="NPC1 middle luminal" evidence="1">
    <location>
        <begin position="2"/>
        <end position="99"/>
    </location>
</feature>
<dbReference type="PANTHER" id="PTHR45727">
    <property type="entry name" value="NPC INTRACELLULAR CHOLESTEROL TRANSPORTER 1"/>
    <property type="match status" value="1"/>
</dbReference>
<dbReference type="Proteomes" id="UP000295192">
    <property type="component" value="Unassembled WGS sequence"/>
</dbReference>
<accession>A0A484AT46</accession>
<dbReference type="GO" id="GO:0005886">
    <property type="term" value="C:plasma membrane"/>
    <property type="evidence" value="ECO:0007669"/>
    <property type="project" value="TreeGrafter"/>
</dbReference>
<dbReference type="GO" id="GO:0015485">
    <property type="term" value="F:cholesterol binding"/>
    <property type="evidence" value="ECO:0007669"/>
    <property type="project" value="TreeGrafter"/>
</dbReference>
<dbReference type="STRING" id="7232.A0A484AT46"/>
<gene>
    <name evidence="2" type="ORF">AWZ03_014528</name>
</gene>
<keyword evidence="3" id="KW-1185">Reference proteome</keyword>
<evidence type="ECO:0000259" key="1">
    <source>
        <dbReference type="Pfam" id="PF22314"/>
    </source>
</evidence>
<dbReference type="InterPro" id="IPR053956">
    <property type="entry name" value="NPC1_MLD"/>
</dbReference>
<dbReference type="AlphaFoldDB" id="A0A484AT46"/>
<evidence type="ECO:0000313" key="2">
    <source>
        <dbReference type="EMBL" id="TDG39050.1"/>
    </source>
</evidence>
<dbReference type="GO" id="GO:0030299">
    <property type="term" value="P:intestinal cholesterol absorption"/>
    <property type="evidence" value="ECO:0007669"/>
    <property type="project" value="TreeGrafter"/>
</dbReference>
<protein>
    <recommendedName>
        <fullName evidence="1">NPC1 middle luminal domain-containing protein</fullName>
    </recommendedName>
</protein>
<comment type="caution">
    <text evidence="2">The sequence shown here is derived from an EMBL/GenBank/DDBJ whole genome shotgun (WGS) entry which is preliminary data.</text>
</comment>
<proteinExistence type="predicted"/>
<dbReference type="Pfam" id="PF22314">
    <property type="entry name" value="NPC1_MLD"/>
    <property type="match status" value="1"/>
</dbReference>
<dbReference type="GO" id="GO:0042632">
    <property type="term" value="P:cholesterol homeostasis"/>
    <property type="evidence" value="ECO:0007669"/>
    <property type="project" value="TreeGrafter"/>
</dbReference>
<dbReference type="PANTHER" id="PTHR45727:SF2">
    <property type="entry name" value="NPC INTRACELLULAR CHOLESTEROL TRANSPORTER 1"/>
    <property type="match status" value="1"/>
</dbReference>
<dbReference type="EMBL" id="LSRL02001428">
    <property type="protein sequence ID" value="TDG39050.1"/>
    <property type="molecule type" value="Genomic_DNA"/>
</dbReference>